<dbReference type="EMBL" id="CDMZ01000026">
    <property type="protein sequence ID" value="CEM04781.1"/>
    <property type="molecule type" value="Genomic_DNA"/>
</dbReference>
<feature type="compositionally biased region" description="Low complexity" evidence="1">
    <location>
        <begin position="805"/>
        <end position="822"/>
    </location>
</feature>
<feature type="region of interest" description="Disordered" evidence="1">
    <location>
        <begin position="1261"/>
        <end position="1288"/>
    </location>
</feature>
<feature type="compositionally biased region" description="Pro residues" evidence="1">
    <location>
        <begin position="623"/>
        <end position="635"/>
    </location>
</feature>
<feature type="compositionally biased region" description="Polar residues" evidence="1">
    <location>
        <begin position="425"/>
        <end position="434"/>
    </location>
</feature>
<reference evidence="2" key="1">
    <citation type="submission" date="2014-11" db="EMBL/GenBank/DDBJ databases">
        <authorList>
            <person name="Otto D Thomas"/>
            <person name="Naeem Raeece"/>
        </authorList>
    </citation>
    <scope>NUCLEOTIDE SEQUENCE</scope>
</reference>
<feature type="compositionally biased region" description="Low complexity" evidence="1">
    <location>
        <begin position="1086"/>
        <end position="1108"/>
    </location>
</feature>
<evidence type="ECO:0000256" key="1">
    <source>
        <dbReference type="SAM" id="MobiDB-lite"/>
    </source>
</evidence>
<feature type="region of interest" description="Disordered" evidence="1">
    <location>
        <begin position="1152"/>
        <end position="1173"/>
    </location>
</feature>
<feature type="compositionally biased region" description="Polar residues" evidence="1">
    <location>
        <begin position="744"/>
        <end position="753"/>
    </location>
</feature>
<feature type="region of interest" description="Disordered" evidence="1">
    <location>
        <begin position="240"/>
        <end position="372"/>
    </location>
</feature>
<gene>
    <name evidence="2" type="ORF">Cvel_14405</name>
</gene>
<organism evidence="2">
    <name type="scientific">Chromera velia CCMP2878</name>
    <dbReference type="NCBI Taxonomy" id="1169474"/>
    <lineage>
        <taxon>Eukaryota</taxon>
        <taxon>Sar</taxon>
        <taxon>Alveolata</taxon>
        <taxon>Colpodellida</taxon>
        <taxon>Chromeraceae</taxon>
        <taxon>Chromera</taxon>
    </lineage>
</organism>
<feature type="compositionally biased region" description="Gly residues" evidence="1">
    <location>
        <begin position="1269"/>
        <end position="1286"/>
    </location>
</feature>
<feature type="region of interest" description="Disordered" evidence="1">
    <location>
        <begin position="162"/>
        <end position="227"/>
    </location>
</feature>
<feature type="compositionally biased region" description="Pro residues" evidence="1">
    <location>
        <begin position="974"/>
        <end position="986"/>
    </location>
</feature>
<evidence type="ECO:0000313" key="2">
    <source>
        <dbReference type="EMBL" id="CEM04781.1"/>
    </source>
</evidence>
<feature type="compositionally biased region" description="Basic and acidic residues" evidence="1">
    <location>
        <begin position="302"/>
        <end position="326"/>
    </location>
</feature>
<feature type="compositionally biased region" description="Low complexity" evidence="1">
    <location>
        <begin position="162"/>
        <end position="179"/>
    </location>
</feature>
<sequence>MVLLAELESQGFKAKEKSTAEAIVASVFDTFCNKGGLSVSDDKEGKGHASKAPMAFFFKTGAAKTSSSSSSSVFPTEMEAGAEMKRPFDAKSSIMFLDFIKKQCGIDDKEMAAALGTTPSTWGTWVTKSQTKENFKILSKNPLILAPFLYDQLVARMKSSSSLSPAAPSVSPGPSAVGPPKRRTLGSVSGGARLSSSASVSFGGANLKESSRDHPTSPSVLSGCGVRQDRESLRQSVLLKSGQKGQSGGASLRVKQSPLSPGDRRSGASLSSGGRVHGQGQGQGAVLSPLASAAEGQGQRLLEGRGKGGQSERERRQQSEGIKGGRQESVPTPQSQGRDGGRSLFAPPSRAAREKDKERERPSLVGEPESVLERELARLKEENEKLKTEAEAIEKKYKKAKALLASPAVTVNLPPDIQHRLRPWLSSSASTSTAPVLPAEGEPHSHTMSSTGAHPLKAQTTPPKQKEEEKEKDKEFQRDKKDGPSAQAGERPAASPKSKQRGSTTPLFSPPTANPMAARTASPFLPTPPLGVSAEKMLGVELNQAKRVKGEEMETPATPKRASGGDTPTAERRSPVFGATTGVTAAAEPLNVPPAPPHGFFSPAPPSPTQAAKAKKSHFPNPDDLPPPSMPPPRSPILNKTSKGVEKGSASTAVEGKKAGITRPPPPPSFSSQNHPGMPPGSAVRWTQGAVPEKSNAETAEGRRTPPPIPHLDHQTGGEGEGETARPPSSSEKEKENRTPLSPRPSTVKQETSQQKEGHRAVPFSFSNDEPKDTNEEEEEEADCQPPQEPPLPSPPPQTSAGRKSSVPVSVSHSAPVSSPSANRVTKPGPSLSALKSPLRSRREKPTEVPGRASLMPPRREKEGPPTPSRKTKDKERTSVPFSASSGKPKTGGPKTPMPHEHTCPQQQKKRDRTSHHQKEASPSQTKKTPTIHKEEKKNYPKPHTAAAPMEEPKVRSPPCQKGKGQKAQDQRPPDPPIAPPSPFRPPTKSKSSRRASEKKTAPAPGPSATPAEKEKEKPTAASENTTETLPLGELKKLYKAHCGGMSPRGFSRKSLARAVADKMAAASGGPAHGASGSGSGHNTPGAASSQASFGGSQKPAAGEGRAQPPGPGRPAGGFGGPNFQQRPGGGTAGMARQAGVGTTGVHVGGATAGAARSGAGPVGGPQGQAAPLKSALPSDWPFLAVRSVEAFETALNRRLMTGAHAAAVARGRPEKDRAACFAILGLPVGARKERVEAAYRKVGEARETCMKALAVTGGQGGNRTAAAPGGGAHGGGGTSAGGGGATHPTSEWVTGVDASHVVVRFRLNLLSIPVMTKGGLVVRVMKPNVLNPKLFNQNNIASQIRFSALPQKNLTPFPLPLEIMAPQDAHSQVDREKFSFSVAVTLKYQDLGVLRPGERTLPLPLESPTLLVILRVRPVGDAWIPSPAVGVDGRSLPPLPCLEGQVTVETLPPPS</sequence>
<feature type="compositionally biased region" description="Basic and acidic residues" evidence="1">
    <location>
        <begin position="351"/>
        <end position="362"/>
    </location>
</feature>
<feature type="compositionally biased region" description="Low complexity" evidence="1">
    <location>
        <begin position="1065"/>
        <end position="1075"/>
    </location>
</feature>
<feature type="region of interest" description="Disordered" evidence="1">
    <location>
        <begin position="424"/>
        <end position="1138"/>
    </location>
</feature>
<feature type="compositionally biased region" description="Pro residues" evidence="1">
    <location>
        <begin position="591"/>
        <end position="608"/>
    </location>
</feature>
<feature type="compositionally biased region" description="Pro residues" evidence="1">
    <location>
        <begin position="787"/>
        <end position="798"/>
    </location>
</feature>
<protein>
    <submittedName>
        <fullName evidence="2">Uncharacterized protein</fullName>
    </submittedName>
</protein>
<proteinExistence type="predicted"/>
<accession>A0A0G4F0F8</accession>
<feature type="compositionally biased region" description="Low complexity" evidence="1">
    <location>
        <begin position="578"/>
        <end position="587"/>
    </location>
</feature>
<feature type="compositionally biased region" description="Basic and acidic residues" evidence="1">
    <location>
        <begin position="464"/>
        <end position="483"/>
    </location>
</feature>
<name>A0A0G4F0F8_9ALVE</name>
<dbReference type="VEuPathDB" id="CryptoDB:Cvel_14405"/>
<feature type="compositionally biased region" description="Polar residues" evidence="1">
    <location>
        <begin position="446"/>
        <end position="463"/>
    </location>
</feature>